<name>A0A1E8BKY1_BACMY</name>
<dbReference type="PATRIC" id="fig|86662.27.peg.3157"/>
<dbReference type="Pfam" id="PF13177">
    <property type="entry name" value="DNA_pol3_delta2"/>
    <property type="match status" value="1"/>
</dbReference>
<evidence type="ECO:0000313" key="1">
    <source>
        <dbReference type="EMBL" id="OFD90178.1"/>
    </source>
</evidence>
<accession>A0A1E8BKY1</accession>
<dbReference type="Gene3D" id="3.40.50.300">
    <property type="entry name" value="P-loop containing nucleotide triphosphate hydrolases"/>
    <property type="match status" value="1"/>
</dbReference>
<dbReference type="PANTHER" id="PTHR11669:SF8">
    <property type="entry name" value="DNA POLYMERASE III SUBUNIT DELTA"/>
    <property type="match status" value="1"/>
</dbReference>
<dbReference type="InterPro" id="IPR050238">
    <property type="entry name" value="DNA_Rep/Repair_Clamp_Loader"/>
</dbReference>
<sequence length="337" mass="38562">MMTGIISWNEVMQKQHIVGTILKNGLINKKVSHAYLFNGEAGTLKKETALLFIKTLFCLENSQQMPCDKCGNCNRINNNIHPDVVIISPEEGGSIKKEQIQQLHKEISYTSTELSKKIYLIDRVEMLTTSAANSLLKFLEEPDGNTTAILVTENIQKVLSTIQSRCQILNFLVSPMKEYEEELAAVNLSKDIVKLLTRMTNNIEKAESLANEQWFIDLYLQIVSLMKNLMEPAVFIEIIKLLKLIDTKEKEPILFKFINIWFKDVLYALTNKKDFISFQSQINILELHAEKLGVKGIADAIELLEKCYTRRQANVSLNLVLQEMFIKLQKNVYMVAL</sequence>
<dbReference type="PANTHER" id="PTHR11669">
    <property type="entry name" value="REPLICATION FACTOR C / DNA POLYMERASE III GAMMA-TAU SUBUNIT"/>
    <property type="match status" value="1"/>
</dbReference>
<dbReference type="AlphaFoldDB" id="A0A1E8BKY1"/>
<dbReference type="Proteomes" id="UP000175835">
    <property type="component" value="Unassembled WGS sequence"/>
</dbReference>
<dbReference type="GO" id="GO:0006261">
    <property type="term" value="P:DNA-templated DNA replication"/>
    <property type="evidence" value="ECO:0007669"/>
    <property type="project" value="TreeGrafter"/>
</dbReference>
<protein>
    <submittedName>
        <fullName evidence="1">DNA polymerase III subunit delta</fullName>
    </submittedName>
</protein>
<gene>
    <name evidence="1" type="ORF">BWGOE11_34690</name>
</gene>
<comment type="caution">
    <text evidence="1">The sequence shown here is derived from an EMBL/GenBank/DDBJ whole genome shotgun (WGS) entry which is preliminary data.</text>
</comment>
<dbReference type="EMBL" id="LXLX01000044">
    <property type="protein sequence ID" value="OFD90178.1"/>
    <property type="molecule type" value="Genomic_DNA"/>
</dbReference>
<reference evidence="1 2" key="1">
    <citation type="submission" date="2016-05" db="EMBL/GenBank/DDBJ databases">
        <title>Bacillus thuringiensis and Bacillus weihenstephanensis as novel biocontrol agents of wilt causing Verticillium species.</title>
        <authorList>
            <person name="Hollensteiner J."/>
            <person name="Wemheuer F."/>
            <person name="Harting R."/>
            <person name="Kolarzyk A."/>
            <person name="Diaz-Valerio S."/>
            <person name="Poehlein A."/>
            <person name="Brzuszkiewicz E."/>
            <person name="Nesemann K."/>
            <person name="Braus-Stromeyer S."/>
            <person name="Braus G."/>
            <person name="Daniel R."/>
            <person name="Liesegang H."/>
        </authorList>
    </citation>
    <scope>NUCLEOTIDE SEQUENCE [LARGE SCALE GENOMIC DNA]</scope>
    <source>
        <strain evidence="1 2">GOE11</strain>
    </source>
</reference>
<dbReference type="InterPro" id="IPR027417">
    <property type="entry name" value="P-loop_NTPase"/>
</dbReference>
<organism evidence="1 2">
    <name type="scientific">Bacillus mycoides</name>
    <dbReference type="NCBI Taxonomy" id="1405"/>
    <lineage>
        <taxon>Bacteria</taxon>
        <taxon>Bacillati</taxon>
        <taxon>Bacillota</taxon>
        <taxon>Bacilli</taxon>
        <taxon>Bacillales</taxon>
        <taxon>Bacillaceae</taxon>
        <taxon>Bacillus</taxon>
        <taxon>Bacillus cereus group</taxon>
    </lineage>
</organism>
<dbReference type="SUPFAM" id="SSF52540">
    <property type="entry name" value="P-loop containing nucleoside triphosphate hydrolases"/>
    <property type="match status" value="1"/>
</dbReference>
<evidence type="ECO:0000313" key="2">
    <source>
        <dbReference type="Proteomes" id="UP000175835"/>
    </source>
</evidence>
<proteinExistence type="predicted"/>